<feature type="transmembrane region" description="Helical" evidence="1">
    <location>
        <begin position="73"/>
        <end position="95"/>
    </location>
</feature>
<keyword evidence="1" id="KW-0812">Transmembrane</keyword>
<name>A0ABS4BQ07_9FLAO</name>
<dbReference type="InterPro" id="IPR050640">
    <property type="entry name" value="Bact_2-comp_sensor_kinase"/>
</dbReference>
<accession>A0ABS4BQ07</accession>
<dbReference type="InterPro" id="IPR010559">
    <property type="entry name" value="Sig_transdc_His_kin_internal"/>
</dbReference>
<dbReference type="PANTHER" id="PTHR34220">
    <property type="entry name" value="SENSOR HISTIDINE KINASE YPDA"/>
    <property type="match status" value="1"/>
</dbReference>
<sequence>MGTYIKRKYSYPVLMVINIVMASVRLKVFPYESALYHITLSITALFLIFLGWEGTLLIHRLLEHVIPINKKPLLKISVQIFIATFLNIFLSYFIFFSANTLFDVGITPLWDSVIYLMNFFLSVIFNLVIFGAYYFYQWKNNLINKSNLEKEQAIVKYDALRNQLNPHFLFNALTSLNSLIFENQQLASDFLQQLSKVYRYTLQNRDKEAVSIRTELNFVQHYISLMKTRFGEAIQFIIKVDEVDMEKGIVPVLSQMLIENAVKHNSVSLENPLRISISSDGVYFIVENNINKKAQVETSNKLGVQNMKDLYKYLTNRSVEVENTETHFVVKIPLIV</sequence>
<dbReference type="RefSeq" id="WP_209652334.1">
    <property type="nucleotide sequence ID" value="NZ_JAGJCB010000002.1"/>
</dbReference>
<feature type="transmembrane region" description="Helical" evidence="1">
    <location>
        <begin position="9"/>
        <end position="28"/>
    </location>
</feature>
<reference evidence="3 4" key="1">
    <citation type="submission" date="2021-04" db="EMBL/GenBank/DDBJ databases">
        <title>Mariniflexile gromovii gen. nov., sp. nov., a gliding bacterium isolated from the sea urchin Strongylocentrotus intermedius.</title>
        <authorList>
            <person name="Ko S."/>
            <person name="Le V."/>
            <person name="Ahn C.-Y."/>
            <person name="Oh H.-M."/>
        </authorList>
    </citation>
    <scope>NUCLEOTIDE SEQUENCE [LARGE SCALE GENOMIC DNA]</scope>
    <source>
        <strain evidence="3 4">KCTC 12570</strain>
    </source>
</reference>
<dbReference type="PANTHER" id="PTHR34220:SF7">
    <property type="entry name" value="SENSOR HISTIDINE KINASE YPDA"/>
    <property type="match status" value="1"/>
</dbReference>
<organism evidence="3 4">
    <name type="scientific">Mariniflexile gromovii</name>
    <dbReference type="NCBI Taxonomy" id="362523"/>
    <lineage>
        <taxon>Bacteria</taxon>
        <taxon>Pseudomonadati</taxon>
        <taxon>Bacteroidota</taxon>
        <taxon>Flavobacteriia</taxon>
        <taxon>Flavobacteriales</taxon>
        <taxon>Flavobacteriaceae</taxon>
        <taxon>Mariniflexile</taxon>
    </lineage>
</organism>
<dbReference type="GO" id="GO:0016301">
    <property type="term" value="F:kinase activity"/>
    <property type="evidence" value="ECO:0007669"/>
    <property type="project" value="UniProtKB-KW"/>
</dbReference>
<keyword evidence="4" id="KW-1185">Reference proteome</keyword>
<evidence type="ECO:0000259" key="2">
    <source>
        <dbReference type="Pfam" id="PF06580"/>
    </source>
</evidence>
<evidence type="ECO:0000313" key="3">
    <source>
        <dbReference type="EMBL" id="MBP0902669.1"/>
    </source>
</evidence>
<dbReference type="Pfam" id="PF06580">
    <property type="entry name" value="His_kinase"/>
    <property type="match status" value="1"/>
</dbReference>
<comment type="caution">
    <text evidence="3">The sequence shown here is derived from an EMBL/GenBank/DDBJ whole genome shotgun (WGS) entry which is preliminary data.</text>
</comment>
<keyword evidence="1" id="KW-1133">Transmembrane helix</keyword>
<protein>
    <submittedName>
        <fullName evidence="3">Histidine kinase</fullName>
    </submittedName>
</protein>
<feature type="transmembrane region" description="Helical" evidence="1">
    <location>
        <begin position="34"/>
        <end position="52"/>
    </location>
</feature>
<evidence type="ECO:0000313" key="4">
    <source>
        <dbReference type="Proteomes" id="UP000670776"/>
    </source>
</evidence>
<keyword evidence="3" id="KW-0808">Transferase</keyword>
<dbReference type="Proteomes" id="UP000670776">
    <property type="component" value="Unassembled WGS sequence"/>
</dbReference>
<feature type="domain" description="Signal transduction histidine kinase internal region" evidence="2">
    <location>
        <begin position="156"/>
        <end position="233"/>
    </location>
</feature>
<evidence type="ECO:0000256" key="1">
    <source>
        <dbReference type="SAM" id="Phobius"/>
    </source>
</evidence>
<keyword evidence="3" id="KW-0418">Kinase</keyword>
<keyword evidence="1" id="KW-0472">Membrane</keyword>
<proteinExistence type="predicted"/>
<feature type="transmembrane region" description="Helical" evidence="1">
    <location>
        <begin position="115"/>
        <end position="136"/>
    </location>
</feature>
<gene>
    <name evidence="3" type="ORF">J8H85_02410</name>
</gene>
<dbReference type="EMBL" id="JAGJCB010000002">
    <property type="protein sequence ID" value="MBP0902669.1"/>
    <property type="molecule type" value="Genomic_DNA"/>
</dbReference>